<evidence type="ECO:0000256" key="1">
    <source>
        <dbReference type="ARBA" id="ARBA00023015"/>
    </source>
</evidence>
<accession>E0I4H4</accession>
<evidence type="ECO:0000256" key="4">
    <source>
        <dbReference type="PROSITE-ProRule" id="PRU00335"/>
    </source>
</evidence>
<dbReference type="PROSITE" id="PS50977">
    <property type="entry name" value="HTH_TETR_2"/>
    <property type="match status" value="1"/>
</dbReference>
<dbReference type="SUPFAM" id="SSF46689">
    <property type="entry name" value="Homeodomain-like"/>
    <property type="match status" value="1"/>
</dbReference>
<protein>
    <submittedName>
        <fullName evidence="6">Transcriptional regulator, TetR family</fullName>
    </submittedName>
</protein>
<dbReference type="AlphaFoldDB" id="E0I4H4"/>
<name>E0I4H4_9BACL</name>
<dbReference type="SUPFAM" id="SSF48498">
    <property type="entry name" value="Tetracyclin repressor-like, C-terminal domain"/>
    <property type="match status" value="1"/>
</dbReference>
<keyword evidence="2 4" id="KW-0238">DNA-binding</keyword>
<dbReference type="GO" id="GO:0045892">
    <property type="term" value="P:negative regulation of DNA-templated transcription"/>
    <property type="evidence" value="ECO:0007669"/>
    <property type="project" value="InterPro"/>
</dbReference>
<evidence type="ECO:0000313" key="7">
    <source>
        <dbReference type="Proteomes" id="UP000005387"/>
    </source>
</evidence>
<evidence type="ECO:0000256" key="3">
    <source>
        <dbReference type="ARBA" id="ARBA00023163"/>
    </source>
</evidence>
<sequence>MKNTTRTVISRRARPAKEPLSKALIVNTAWELLRNEGSSGMSMRKIAKALDTGPASLYVYVKNLQELNAYVLDHGLDKVVLPDPQSADWRTNLFEALHNYQQVLFEAPGVAELALTTIPIGPHSLVITEYILARLHEGGMSARTAAWGLDMLLLYATSVAFEQASRNERGNELDALSASYLSLDAAQYPMLAGAREEMTSGSMTPEGHERFRWGLDVILQGMMQKQA</sequence>
<dbReference type="STRING" id="717606.PaecuDRAFT_0016"/>
<evidence type="ECO:0000259" key="5">
    <source>
        <dbReference type="PROSITE" id="PS50977"/>
    </source>
</evidence>
<dbReference type="InterPro" id="IPR036271">
    <property type="entry name" value="Tet_transcr_reg_TetR-rel_C_sf"/>
</dbReference>
<proteinExistence type="predicted"/>
<dbReference type="Gene3D" id="1.10.357.10">
    <property type="entry name" value="Tetracycline Repressor, domain 2"/>
    <property type="match status" value="1"/>
</dbReference>
<feature type="DNA-binding region" description="H-T-H motif" evidence="4">
    <location>
        <begin position="42"/>
        <end position="61"/>
    </location>
</feature>
<gene>
    <name evidence="6" type="ORF">PaecuDRAFT_0016</name>
</gene>
<feature type="domain" description="HTH tetR-type" evidence="5">
    <location>
        <begin position="19"/>
        <end position="79"/>
    </location>
</feature>
<keyword evidence="1" id="KW-0805">Transcription regulation</keyword>
<keyword evidence="3" id="KW-0804">Transcription</keyword>
<organism evidence="6 7">
    <name type="scientific">Paenibacillus curdlanolyticus YK9</name>
    <dbReference type="NCBI Taxonomy" id="717606"/>
    <lineage>
        <taxon>Bacteria</taxon>
        <taxon>Bacillati</taxon>
        <taxon>Bacillota</taxon>
        <taxon>Bacilli</taxon>
        <taxon>Bacillales</taxon>
        <taxon>Paenibacillaceae</taxon>
        <taxon>Paenibacillus</taxon>
    </lineage>
</organism>
<dbReference type="RefSeq" id="WP_006036034.1">
    <property type="nucleotide sequence ID" value="NZ_AEDD01000001.1"/>
</dbReference>
<dbReference type="OrthoDB" id="2570341at2"/>
<evidence type="ECO:0000313" key="6">
    <source>
        <dbReference type="EMBL" id="EFM12505.1"/>
    </source>
</evidence>
<dbReference type="InterPro" id="IPR001647">
    <property type="entry name" value="HTH_TetR"/>
</dbReference>
<dbReference type="eggNOG" id="COG1309">
    <property type="taxonomic scope" value="Bacteria"/>
</dbReference>
<dbReference type="GO" id="GO:0003677">
    <property type="term" value="F:DNA binding"/>
    <property type="evidence" value="ECO:0007669"/>
    <property type="project" value="UniProtKB-UniRule"/>
</dbReference>
<dbReference type="InterPro" id="IPR009057">
    <property type="entry name" value="Homeodomain-like_sf"/>
</dbReference>
<reference evidence="6 7" key="1">
    <citation type="submission" date="2010-07" db="EMBL/GenBank/DDBJ databases">
        <title>The draft genome of Paenibacillus curdlanolyticus YK9.</title>
        <authorList>
            <consortium name="US DOE Joint Genome Institute (JGI-PGF)"/>
            <person name="Lucas S."/>
            <person name="Copeland A."/>
            <person name="Lapidus A."/>
            <person name="Cheng J.-F."/>
            <person name="Bruce D."/>
            <person name="Goodwin L."/>
            <person name="Pitluck S."/>
            <person name="Land M.L."/>
            <person name="Hauser L."/>
            <person name="Chang Y.-J."/>
            <person name="Jeffries C."/>
            <person name="Anderson I.J."/>
            <person name="Johnson E."/>
            <person name="Loganathan U."/>
            <person name="Mulhopadhyay B."/>
            <person name="Kyrpides N."/>
            <person name="Woyke T.J."/>
        </authorList>
    </citation>
    <scope>NUCLEOTIDE SEQUENCE [LARGE SCALE GENOMIC DNA]</scope>
    <source>
        <strain evidence="6 7">YK9</strain>
    </source>
</reference>
<dbReference type="Pfam" id="PF02909">
    <property type="entry name" value="TetR_C_1"/>
    <property type="match status" value="1"/>
</dbReference>
<dbReference type="InterPro" id="IPR004111">
    <property type="entry name" value="Repressor_TetR_C"/>
</dbReference>
<dbReference type="Proteomes" id="UP000005387">
    <property type="component" value="Unassembled WGS sequence"/>
</dbReference>
<evidence type="ECO:0000256" key="2">
    <source>
        <dbReference type="ARBA" id="ARBA00023125"/>
    </source>
</evidence>
<dbReference type="EMBL" id="AEDD01000001">
    <property type="protein sequence ID" value="EFM12505.1"/>
    <property type="molecule type" value="Genomic_DNA"/>
</dbReference>
<dbReference type="Pfam" id="PF00440">
    <property type="entry name" value="TetR_N"/>
    <property type="match status" value="1"/>
</dbReference>
<keyword evidence="7" id="KW-1185">Reference proteome</keyword>